<protein>
    <recommendedName>
        <fullName evidence="2">Helicase-associated domain-containing protein</fullName>
    </recommendedName>
</protein>
<dbReference type="PANTHER" id="PTHR33418:SF1">
    <property type="entry name" value="HELICASE-ASSOCIATED DOMAIN-CONTAINING PROTEIN"/>
    <property type="match status" value="1"/>
</dbReference>
<comment type="caution">
    <text evidence="3">The sequence shown here is derived from an EMBL/GenBank/DDBJ whole genome shotgun (WGS) entry which is preliminary data.</text>
</comment>
<evidence type="ECO:0000259" key="2">
    <source>
        <dbReference type="Pfam" id="PF03457"/>
    </source>
</evidence>
<evidence type="ECO:0000313" key="4">
    <source>
        <dbReference type="Proteomes" id="UP001516023"/>
    </source>
</evidence>
<name>A0ABD3PF59_9STRA</name>
<dbReference type="Pfam" id="PF03457">
    <property type="entry name" value="HA"/>
    <property type="match status" value="1"/>
</dbReference>
<dbReference type="EMBL" id="JABMIG020000196">
    <property type="protein sequence ID" value="KAL3786348.1"/>
    <property type="molecule type" value="Genomic_DNA"/>
</dbReference>
<dbReference type="PANTHER" id="PTHR33418">
    <property type="entry name" value="HELICASE-ASSOCIATED"/>
    <property type="match status" value="1"/>
</dbReference>
<dbReference type="Gene3D" id="6.10.140.530">
    <property type="match status" value="1"/>
</dbReference>
<proteinExistence type="predicted"/>
<feature type="compositionally biased region" description="Basic and acidic residues" evidence="1">
    <location>
        <begin position="34"/>
        <end position="55"/>
    </location>
</feature>
<feature type="region of interest" description="Disordered" evidence="1">
    <location>
        <begin position="1"/>
        <end position="108"/>
    </location>
</feature>
<feature type="domain" description="Helicase-associated" evidence="2">
    <location>
        <begin position="162"/>
        <end position="221"/>
    </location>
</feature>
<dbReference type="InterPro" id="IPR005114">
    <property type="entry name" value="Helicase_assoc"/>
</dbReference>
<evidence type="ECO:0000256" key="1">
    <source>
        <dbReference type="SAM" id="MobiDB-lite"/>
    </source>
</evidence>
<dbReference type="AlphaFoldDB" id="A0ABD3PF59"/>
<evidence type="ECO:0000313" key="3">
    <source>
        <dbReference type="EMBL" id="KAL3786348.1"/>
    </source>
</evidence>
<dbReference type="Proteomes" id="UP001516023">
    <property type="component" value="Unassembled WGS sequence"/>
</dbReference>
<accession>A0ABD3PF59</accession>
<feature type="compositionally biased region" description="Polar residues" evidence="1">
    <location>
        <begin position="80"/>
        <end position="89"/>
    </location>
</feature>
<organism evidence="3 4">
    <name type="scientific">Cyclotella cryptica</name>
    <dbReference type="NCBI Taxonomy" id="29204"/>
    <lineage>
        <taxon>Eukaryota</taxon>
        <taxon>Sar</taxon>
        <taxon>Stramenopiles</taxon>
        <taxon>Ochrophyta</taxon>
        <taxon>Bacillariophyta</taxon>
        <taxon>Coscinodiscophyceae</taxon>
        <taxon>Thalassiosirophycidae</taxon>
        <taxon>Stephanodiscales</taxon>
        <taxon>Stephanodiscaceae</taxon>
        <taxon>Cyclotella</taxon>
    </lineage>
</organism>
<sequence length="230" mass="26521">MTRRGTKRKEAALSLSSHHDSDLATATPNVVSEDPTHNNPEENIVHDGSALRDAEQWDPARMGGNDKHGCNDDCVDNDDMTSSQENVDTASREPESHKPLPQGATETGVPQIPLFHLSEPSSSTTDQQQQYHLLEFWDWMNRWNIYQHSLAHYWRERYNDPFVRKYHELVMYKQLYGDCNVPASYVADDETLGSWVKRMRVEWREGRLDGGKVEQLRSLGFEFERGEEEA</sequence>
<reference evidence="3 4" key="1">
    <citation type="journal article" date="2020" name="G3 (Bethesda)">
        <title>Improved Reference Genome for Cyclotella cryptica CCMP332, a Model for Cell Wall Morphogenesis, Salinity Adaptation, and Lipid Production in Diatoms (Bacillariophyta).</title>
        <authorList>
            <person name="Roberts W.R."/>
            <person name="Downey K.M."/>
            <person name="Ruck E.C."/>
            <person name="Traller J.C."/>
            <person name="Alverson A.J."/>
        </authorList>
    </citation>
    <scope>NUCLEOTIDE SEQUENCE [LARGE SCALE GENOMIC DNA]</scope>
    <source>
        <strain evidence="3 4">CCMP332</strain>
    </source>
</reference>
<gene>
    <name evidence="3" type="ORF">HJC23_000590</name>
</gene>
<keyword evidence="4" id="KW-1185">Reference proteome</keyword>